<dbReference type="InterPro" id="IPR005184">
    <property type="entry name" value="DUF306_Meta_HslJ"/>
</dbReference>
<dbReference type="Gene3D" id="2.40.128.270">
    <property type="match status" value="1"/>
</dbReference>
<name>A0A1X0Y603_9BACT</name>
<dbReference type="PANTHER" id="PTHR35535:SF1">
    <property type="entry name" value="HEAT SHOCK PROTEIN HSLJ"/>
    <property type="match status" value="1"/>
</dbReference>
<organism evidence="2 3">
    <name type="scientific">Geothermobacter hydrogeniphilus</name>
    <dbReference type="NCBI Taxonomy" id="1969733"/>
    <lineage>
        <taxon>Bacteria</taxon>
        <taxon>Pseudomonadati</taxon>
        <taxon>Thermodesulfobacteriota</taxon>
        <taxon>Desulfuromonadia</taxon>
        <taxon>Desulfuromonadales</taxon>
        <taxon>Geothermobacteraceae</taxon>
        <taxon>Geothermobacter</taxon>
    </lineage>
</organism>
<keyword evidence="3" id="KW-1185">Reference proteome</keyword>
<dbReference type="OrthoDB" id="423130at2"/>
<dbReference type="Pfam" id="PF03724">
    <property type="entry name" value="META"/>
    <property type="match status" value="1"/>
</dbReference>
<feature type="domain" description="DUF306" evidence="1">
    <location>
        <begin position="43"/>
        <end position="148"/>
    </location>
</feature>
<comment type="caution">
    <text evidence="2">The sequence shown here is derived from an EMBL/GenBank/DDBJ whole genome shotgun (WGS) entry which is preliminary data.</text>
</comment>
<dbReference type="AlphaFoldDB" id="A0A1X0Y603"/>
<dbReference type="STRING" id="1969733.B5V00_07285"/>
<gene>
    <name evidence="2" type="ORF">B5V00_07285</name>
</gene>
<accession>A0A1X0Y603</accession>
<evidence type="ECO:0000259" key="1">
    <source>
        <dbReference type="Pfam" id="PF03724"/>
    </source>
</evidence>
<dbReference type="PANTHER" id="PTHR35535">
    <property type="entry name" value="HEAT SHOCK PROTEIN HSLJ"/>
    <property type="match status" value="1"/>
</dbReference>
<dbReference type="InterPro" id="IPR038670">
    <property type="entry name" value="HslJ-like_sf"/>
</dbReference>
<evidence type="ECO:0000313" key="3">
    <source>
        <dbReference type="Proteomes" id="UP000193136"/>
    </source>
</evidence>
<dbReference type="InterPro" id="IPR053147">
    <property type="entry name" value="Hsp_HslJ-like"/>
</dbReference>
<dbReference type="EMBL" id="NAAD01000007">
    <property type="protein sequence ID" value="ORJ60630.1"/>
    <property type="molecule type" value="Genomic_DNA"/>
</dbReference>
<sequence length="152" mass="16530">MHGRDRLRFPKPAPKTIAGPILALLTLVLSACGTVYPQAERTDLNGTSWALSELNGHPLQLPPGTGTPTMAFSDGMVRGSDGCNRFQGSFEQRDGRLAFGPLAATRRFCEEPVAGIEQGFNRALQTHTGYRFKNGKLELLDGERVLARFSGK</sequence>
<reference evidence="2 3" key="1">
    <citation type="submission" date="2017-03" db="EMBL/GenBank/DDBJ databases">
        <title>Genome sequence of Geothermobacter sp. EPR-M, Deep-Sea Iron Reducer.</title>
        <authorList>
            <person name="Tully B."/>
            <person name="Savalia P."/>
            <person name="Abuyen K."/>
            <person name="Baughan C."/>
            <person name="Romero E."/>
            <person name="Ronkowski C."/>
            <person name="Torres B."/>
            <person name="Tremblay J."/>
            <person name="Trujillo A."/>
            <person name="Tyler M."/>
            <person name="Perez-Rodriguez I."/>
            <person name="Amend J."/>
        </authorList>
    </citation>
    <scope>NUCLEOTIDE SEQUENCE [LARGE SCALE GENOMIC DNA]</scope>
    <source>
        <strain evidence="2 3">EPR-M</strain>
    </source>
</reference>
<evidence type="ECO:0000313" key="2">
    <source>
        <dbReference type="EMBL" id="ORJ60630.1"/>
    </source>
</evidence>
<proteinExistence type="predicted"/>
<protein>
    <recommendedName>
        <fullName evidence="1">DUF306 domain-containing protein</fullName>
    </recommendedName>
</protein>
<dbReference type="PROSITE" id="PS51257">
    <property type="entry name" value="PROKAR_LIPOPROTEIN"/>
    <property type="match status" value="1"/>
</dbReference>
<dbReference type="Proteomes" id="UP000193136">
    <property type="component" value="Unassembled WGS sequence"/>
</dbReference>